<dbReference type="GO" id="GO:0030246">
    <property type="term" value="F:carbohydrate binding"/>
    <property type="evidence" value="ECO:0007669"/>
    <property type="project" value="UniProtKB-KW"/>
</dbReference>
<protein>
    <submittedName>
        <fullName evidence="4">Jacalin-related lectin 19</fullName>
    </submittedName>
</protein>
<comment type="similarity">
    <text evidence="1">Belongs to the jacalin lectin family.</text>
</comment>
<feature type="domain" description="Jacalin-type lectin" evidence="3">
    <location>
        <begin position="113"/>
        <end position="252"/>
    </location>
</feature>
<proteinExistence type="inferred from homology"/>
<accession>A0A9N7MRD2</accession>
<keyword evidence="2" id="KW-0430">Lectin</keyword>
<dbReference type="Proteomes" id="UP001153555">
    <property type="component" value="Unassembled WGS sequence"/>
</dbReference>
<dbReference type="Gene3D" id="2.100.10.30">
    <property type="entry name" value="Jacalin-like lectin domain"/>
    <property type="match status" value="1"/>
</dbReference>
<dbReference type="CDD" id="cd09612">
    <property type="entry name" value="Jacalin"/>
    <property type="match status" value="1"/>
</dbReference>
<dbReference type="EMBL" id="CACSLK010011313">
    <property type="protein sequence ID" value="CAA0813335.1"/>
    <property type="molecule type" value="Genomic_DNA"/>
</dbReference>
<evidence type="ECO:0000256" key="1">
    <source>
        <dbReference type="ARBA" id="ARBA00006568"/>
    </source>
</evidence>
<dbReference type="AlphaFoldDB" id="A0A9N7MRD2"/>
<dbReference type="OrthoDB" id="4325201at2759"/>
<dbReference type="FunFam" id="2.100.10.30:FF:000001">
    <property type="entry name" value="Jacalin-related lectin 33"/>
    <property type="match status" value="1"/>
</dbReference>
<dbReference type="SUPFAM" id="SSF51101">
    <property type="entry name" value="Mannose-binding lectins"/>
    <property type="match status" value="1"/>
</dbReference>
<reference evidence="4" key="1">
    <citation type="submission" date="2019-12" db="EMBL/GenBank/DDBJ databases">
        <authorList>
            <person name="Scholes J."/>
        </authorList>
    </citation>
    <scope>NUCLEOTIDE SEQUENCE</scope>
</reference>
<evidence type="ECO:0000256" key="2">
    <source>
        <dbReference type="ARBA" id="ARBA00022734"/>
    </source>
</evidence>
<keyword evidence="5" id="KW-1185">Reference proteome</keyword>
<organism evidence="4 5">
    <name type="scientific">Striga hermonthica</name>
    <name type="common">Purple witchweed</name>
    <name type="synonym">Buchnera hermonthica</name>
    <dbReference type="NCBI Taxonomy" id="68872"/>
    <lineage>
        <taxon>Eukaryota</taxon>
        <taxon>Viridiplantae</taxon>
        <taxon>Streptophyta</taxon>
        <taxon>Embryophyta</taxon>
        <taxon>Tracheophyta</taxon>
        <taxon>Spermatophyta</taxon>
        <taxon>Magnoliopsida</taxon>
        <taxon>eudicotyledons</taxon>
        <taxon>Gunneridae</taxon>
        <taxon>Pentapetalae</taxon>
        <taxon>asterids</taxon>
        <taxon>lamiids</taxon>
        <taxon>Lamiales</taxon>
        <taxon>Orobanchaceae</taxon>
        <taxon>Buchnereae</taxon>
        <taxon>Striga</taxon>
    </lineage>
</organism>
<evidence type="ECO:0000313" key="4">
    <source>
        <dbReference type="EMBL" id="CAA0813335.1"/>
    </source>
</evidence>
<dbReference type="InterPro" id="IPR033734">
    <property type="entry name" value="Jacalin-like_lectin_dom_plant"/>
</dbReference>
<evidence type="ECO:0000259" key="3">
    <source>
        <dbReference type="PROSITE" id="PS51752"/>
    </source>
</evidence>
<sequence>MRQLRCRLDRGLDDDRRWTVGGEMDAATDGGRRDGCGNRRRWSTASGRMDAAIDGGRQRAEDSAACGSGRAMAAGGAPGIFKCGQAEMVAGVGVGREREERERGNEYRSSGAEISVRSWGGQFGKPWNWRAESGITQISISHGDIIDSIVFKGHADEATPKRFGGKGGDRTDVIDIDYPYEYVTGISGTVGHFYDNGRVVTSLKINTNRCKYGHFGKEAGTPFSFNAENGVIVGFHGRADSYVNAIGVYLRKIMLPMDSDIAEIPLKQFDREYEIV</sequence>
<comment type="caution">
    <text evidence="4">The sequence shown here is derived from an EMBL/GenBank/DDBJ whole genome shotgun (WGS) entry which is preliminary data.</text>
</comment>
<dbReference type="InterPro" id="IPR001229">
    <property type="entry name" value="Jacalin-like_lectin_dom"/>
</dbReference>
<gene>
    <name evidence="4" type="ORF">SHERM_13894</name>
</gene>
<dbReference type="SMART" id="SM00915">
    <property type="entry name" value="Jacalin"/>
    <property type="match status" value="1"/>
</dbReference>
<dbReference type="PROSITE" id="PS51752">
    <property type="entry name" value="JACALIN_LECTIN"/>
    <property type="match status" value="1"/>
</dbReference>
<evidence type="ECO:0000313" key="5">
    <source>
        <dbReference type="Proteomes" id="UP001153555"/>
    </source>
</evidence>
<dbReference type="InterPro" id="IPR036404">
    <property type="entry name" value="Jacalin-like_lectin_dom_sf"/>
</dbReference>
<dbReference type="PANTHER" id="PTHR46506">
    <property type="entry name" value="OS05G0143600 PROTEIN"/>
    <property type="match status" value="1"/>
</dbReference>
<name>A0A9N7MRD2_STRHE</name>
<dbReference type="Pfam" id="PF01419">
    <property type="entry name" value="Jacalin"/>
    <property type="match status" value="1"/>
</dbReference>